<dbReference type="GO" id="GO:0008270">
    <property type="term" value="F:zinc ion binding"/>
    <property type="evidence" value="ECO:0007669"/>
    <property type="project" value="InterPro"/>
</dbReference>
<keyword evidence="9" id="KW-0862">Zinc</keyword>
<keyword evidence="8 12" id="KW-0378">Hydrolase</keyword>
<evidence type="ECO:0000313" key="12">
    <source>
        <dbReference type="EMBL" id="MPM05952.1"/>
    </source>
</evidence>
<evidence type="ECO:0000256" key="2">
    <source>
        <dbReference type="ARBA" id="ARBA00010669"/>
    </source>
</evidence>
<dbReference type="Gene3D" id="3.40.140.10">
    <property type="entry name" value="Cytidine Deaminase, domain 2"/>
    <property type="match status" value="1"/>
</dbReference>
<proteinExistence type="inferred from homology"/>
<dbReference type="PANTHER" id="PTHR11079:SF202">
    <property type="entry name" value="TRNA-SPECIFIC ADENOSINE DEAMINASE"/>
    <property type="match status" value="1"/>
</dbReference>
<dbReference type="PROSITE" id="PS51747">
    <property type="entry name" value="CYT_DCMP_DEAMINASES_2"/>
    <property type="match status" value="1"/>
</dbReference>
<evidence type="ECO:0000256" key="8">
    <source>
        <dbReference type="ARBA" id="ARBA00022801"/>
    </source>
</evidence>
<sequence length="147" mass="16411">MTENPDEKFMIEALKEAGKAFQNGEVPIGAVLVHKDRIVARAHNQTELLKDVTAHAEILAITSYTADSGMKFLEDFTLYVTLEPCVMCAGAMKWARLGRLVYAADDLKFGFTTVSDKILHPKTKVDKGFCKNEAAKLLKDFFAKKRL</sequence>
<dbReference type="EMBL" id="VSSQ01001181">
    <property type="protein sequence ID" value="MPM05952.1"/>
    <property type="molecule type" value="Genomic_DNA"/>
</dbReference>
<evidence type="ECO:0000256" key="6">
    <source>
        <dbReference type="ARBA" id="ARBA00022694"/>
    </source>
</evidence>
<comment type="similarity">
    <text evidence="2">Belongs to the cytidine and deoxycytidylate deaminase family. ADAT2 subfamily.</text>
</comment>
<dbReference type="AlphaFoldDB" id="A0A644WQD9"/>
<dbReference type="SUPFAM" id="SSF53927">
    <property type="entry name" value="Cytidine deaminase-like"/>
    <property type="match status" value="1"/>
</dbReference>
<dbReference type="HAMAP" id="MF_00972">
    <property type="entry name" value="tRNA_aden_deaminase"/>
    <property type="match status" value="1"/>
</dbReference>
<evidence type="ECO:0000256" key="3">
    <source>
        <dbReference type="ARBA" id="ARBA00011738"/>
    </source>
</evidence>
<keyword evidence="6" id="KW-0819">tRNA processing</keyword>
<dbReference type="PANTHER" id="PTHR11079">
    <property type="entry name" value="CYTOSINE DEAMINASE FAMILY MEMBER"/>
    <property type="match status" value="1"/>
</dbReference>
<dbReference type="InterPro" id="IPR002125">
    <property type="entry name" value="CMP_dCMP_dom"/>
</dbReference>
<dbReference type="EC" id="3.5.4.33" evidence="4"/>
<evidence type="ECO:0000256" key="10">
    <source>
        <dbReference type="ARBA" id="ARBA00048045"/>
    </source>
</evidence>
<organism evidence="12">
    <name type="scientific">bioreactor metagenome</name>
    <dbReference type="NCBI Taxonomy" id="1076179"/>
    <lineage>
        <taxon>unclassified sequences</taxon>
        <taxon>metagenomes</taxon>
        <taxon>ecological metagenomes</taxon>
    </lineage>
</organism>
<comment type="caution">
    <text evidence="12">The sequence shown here is derived from an EMBL/GenBank/DDBJ whole genome shotgun (WGS) entry which is preliminary data.</text>
</comment>
<name>A0A644WQD9_9ZZZZ</name>
<accession>A0A644WQD9</accession>
<dbReference type="InterPro" id="IPR028883">
    <property type="entry name" value="tRNA_aden_deaminase"/>
</dbReference>
<evidence type="ECO:0000259" key="11">
    <source>
        <dbReference type="PROSITE" id="PS51747"/>
    </source>
</evidence>
<dbReference type="Pfam" id="PF14437">
    <property type="entry name" value="MafB19-deam"/>
    <property type="match status" value="1"/>
</dbReference>
<protein>
    <recommendedName>
        <fullName evidence="5">tRNA-specific adenosine deaminase 2</fullName>
        <ecNumber evidence="4">3.5.4.33</ecNumber>
    </recommendedName>
</protein>
<dbReference type="InterPro" id="IPR058535">
    <property type="entry name" value="MafB19-deam"/>
</dbReference>
<dbReference type="CDD" id="cd01285">
    <property type="entry name" value="nucleoside_deaminase"/>
    <property type="match status" value="1"/>
</dbReference>
<dbReference type="PROSITE" id="PS00903">
    <property type="entry name" value="CYT_DCMP_DEAMINASES_1"/>
    <property type="match status" value="1"/>
</dbReference>
<comment type="subunit">
    <text evidence="3">Homodimer.</text>
</comment>
<comment type="cofactor">
    <cofactor evidence="1">
        <name>Zn(2+)</name>
        <dbReference type="ChEBI" id="CHEBI:29105"/>
    </cofactor>
</comment>
<evidence type="ECO:0000256" key="1">
    <source>
        <dbReference type="ARBA" id="ARBA00001947"/>
    </source>
</evidence>
<dbReference type="GO" id="GO:0002100">
    <property type="term" value="P:tRNA wobble adenosine to inosine editing"/>
    <property type="evidence" value="ECO:0007669"/>
    <property type="project" value="InterPro"/>
</dbReference>
<gene>
    <name evidence="12" type="primary">tadA_29</name>
    <name evidence="12" type="ORF">SDC9_52247</name>
</gene>
<feature type="domain" description="CMP/dCMP-type deaminase" evidence="11">
    <location>
        <begin position="4"/>
        <end position="114"/>
    </location>
</feature>
<dbReference type="InterPro" id="IPR016193">
    <property type="entry name" value="Cytidine_deaminase-like"/>
</dbReference>
<evidence type="ECO:0000256" key="9">
    <source>
        <dbReference type="ARBA" id="ARBA00022833"/>
    </source>
</evidence>
<keyword evidence="7" id="KW-0479">Metal-binding</keyword>
<evidence type="ECO:0000256" key="4">
    <source>
        <dbReference type="ARBA" id="ARBA00012740"/>
    </source>
</evidence>
<dbReference type="InterPro" id="IPR016192">
    <property type="entry name" value="APOBEC/CMP_deaminase_Zn-bd"/>
</dbReference>
<reference evidence="12" key="1">
    <citation type="submission" date="2019-08" db="EMBL/GenBank/DDBJ databases">
        <authorList>
            <person name="Kucharzyk K."/>
            <person name="Murdoch R.W."/>
            <person name="Higgins S."/>
            <person name="Loffler F."/>
        </authorList>
    </citation>
    <scope>NUCLEOTIDE SEQUENCE</scope>
</reference>
<evidence type="ECO:0000256" key="7">
    <source>
        <dbReference type="ARBA" id="ARBA00022723"/>
    </source>
</evidence>
<dbReference type="GO" id="GO:0052717">
    <property type="term" value="F:tRNA-specific adenosine-34 deaminase activity"/>
    <property type="evidence" value="ECO:0007669"/>
    <property type="project" value="UniProtKB-EC"/>
</dbReference>
<comment type="catalytic activity">
    <reaction evidence="10">
        <text>adenosine(34) in tRNA + H2O + H(+) = inosine(34) in tRNA + NH4(+)</text>
        <dbReference type="Rhea" id="RHEA:43168"/>
        <dbReference type="Rhea" id="RHEA-COMP:10373"/>
        <dbReference type="Rhea" id="RHEA-COMP:10374"/>
        <dbReference type="ChEBI" id="CHEBI:15377"/>
        <dbReference type="ChEBI" id="CHEBI:15378"/>
        <dbReference type="ChEBI" id="CHEBI:28938"/>
        <dbReference type="ChEBI" id="CHEBI:74411"/>
        <dbReference type="ChEBI" id="CHEBI:82852"/>
        <dbReference type="EC" id="3.5.4.33"/>
    </reaction>
</comment>
<evidence type="ECO:0000256" key="5">
    <source>
        <dbReference type="ARBA" id="ARBA00019216"/>
    </source>
</evidence>